<keyword evidence="1" id="KW-0472">Membrane</keyword>
<protein>
    <submittedName>
        <fullName evidence="3">Rhodanese-like protein</fullName>
    </submittedName>
</protein>
<dbReference type="KEGG" id="shd:SUTH_00714"/>
<evidence type="ECO:0000256" key="1">
    <source>
        <dbReference type="SAM" id="Phobius"/>
    </source>
</evidence>
<dbReference type="Gene3D" id="3.40.250.10">
    <property type="entry name" value="Rhodanese-like domain"/>
    <property type="match status" value="1"/>
</dbReference>
<dbReference type="InterPro" id="IPR050229">
    <property type="entry name" value="GlpE_sulfurtransferase"/>
</dbReference>
<evidence type="ECO:0000313" key="4">
    <source>
        <dbReference type="Proteomes" id="UP000031637"/>
    </source>
</evidence>
<dbReference type="Pfam" id="PF00581">
    <property type="entry name" value="Rhodanese"/>
    <property type="match status" value="1"/>
</dbReference>
<dbReference type="RefSeq" id="WP_041097139.1">
    <property type="nucleotide sequence ID" value="NZ_AP012547.1"/>
</dbReference>
<name>W0SBD2_9PROT</name>
<dbReference type="PANTHER" id="PTHR43031:SF18">
    <property type="entry name" value="RHODANESE-RELATED SULFURTRANSFERASES"/>
    <property type="match status" value="1"/>
</dbReference>
<accession>W0SBD2</accession>
<dbReference type="AlphaFoldDB" id="W0SBD2"/>
<dbReference type="SMART" id="SM00450">
    <property type="entry name" value="RHOD"/>
    <property type="match status" value="1"/>
</dbReference>
<dbReference type="PANTHER" id="PTHR43031">
    <property type="entry name" value="FAD-DEPENDENT OXIDOREDUCTASE"/>
    <property type="match status" value="1"/>
</dbReference>
<dbReference type="Proteomes" id="UP000031637">
    <property type="component" value="Chromosome"/>
</dbReference>
<dbReference type="HOGENOM" id="CLU_089574_1_5_4"/>
<keyword evidence="1" id="KW-1133">Transmembrane helix</keyword>
<proteinExistence type="predicted"/>
<dbReference type="OrthoDB" id="1445766at2"/>
<reference evidence="3 4" key="1">
    <citation type="journal article" date="2014" name="Syst. Appl. Microbiol.">
        <title>Complete genomes of freshwater sulfur oxidizers Sulfuricella denitrificans skB26 and Sulfuritalea hydrogenivorans sk43H: genetic insights into the sulfur oxidation pathway of betaproteobacteria.</title>
        <authorList>
            <person name="Watanabe T."/>
            <person name="Kojima H."/>
            <person name="Fukui M."/>
        </authorList>
    </citation>
    <scope>NUCLEOTIDE SEQUENCE [LARGE SCALE GENOMIC DNA]</scope>
    <source>
        <strain evidence="3">DSM22779</strain>
    </source>
</reference>
<organism evidence="3 4">
    <name type="scientific">Sulfuritalea hydrogenivorans sk43H</name>
    <dbReference type="NCBI Taxonomy" id="1223802"/>
    <lineage>
        <taxon>Bacteria</taxon>
        <taxon>Pseudomonadati</taxon>
        <taxon>Pseudomonadota</taxon>
        <taxon>Betaproteobacteria</taxon>
        <taxon>Nitrosomonadales</taxon>
        <taxon>Sterolibacteriaceae</taxon>
        <taxon>Sulfuritalea</taxon>
    </lineage>
</organism>
<dbReference type="PROSITE" id="PS50206">
    <property type="entry name" value="RHODANESE_3"/>
    <property type="match status" value="1"/>
</dbReference>
<dbReference type="EMBL" id="AP012547">
    <property type="protein sequence ID" value="BAO28524.1"/>
    <property type="molecule type" value="Genomic_DNA"/>
</dbReference>
<keyword evidence="1" id="KW-0812">Transmembrane</keyword>
<dbReference type="InterPro" id="IPR036873">
    <property type="entry name" value="Rhodanese-like_dom_sf"/>
</dbReference>
<feature type="transmembrane region" description="Helical" evidence="1">
    <location>
        <begin position="7"/>
        <end position="26"/>
    </location>
</feature>
<keyword evidence="4" id="KW-1185">Reference proteome</keyword>
<dbReference type="CDD" id="cd00158">
    <property type="entry name" value="RHOD"/>
    <property type="match status" value="1"/>
</dbReference>
<evidence type="ECO:0000259" key="2">
    <source>
        <dbReference type="PROSITE" id="PS50206"/>
    </source>
</evidence>
<dbReference type="SUPFAM" id="SSF52821">
    <property type="entry name" value="Rhodanese/Cell cycle control phosphatase"/>
    <property type="match status" value="1"/>
</dbReference>
<sequence>MEFLQQNIMWVALAAVSGGMLVWPMIAGGTVAHLTTAEATLLMNREDALVLDVRETGEWGSGHIHGARHITLGQLGNRMSEIEKFKDKPIIVICASGNRSSSACNQLKKAGFDKVYSLDGGISAWVGANLPLTTKS</sequence>
<dbReference type="InterPro" id="IPR001763">
    <property type="entry name" value="Rhodanese-like_dom"/>
</dbReference>
<dbReference type="FunFam" id="3.40.250.10:FF:000049">
    <property type="entry name" value="Phage shock protein E"/>
    <property type="match status" value="1"/>
</dbReference>
<dbReference type="STRING" id="1223802.SUTH_00714"/>
<evidence type="ECO:0000313" key="3">
    <source>
        <dbReference type="EMBL" id="BAO28524.1"/>
    </source>
</evidence>
<gene>
    <name evidence="3" type="ORF">SUTH_00714</name>
</gene>
<feature type="domain" description="Rhodanese" evidence="2">
    <location>
        <begin position="44"/>
        <end position="134"/>
    </location>
</feature>